<comment type="caution">
    <text evidence="1">The sequence shown here is derived from an EMBL/GenBank/DDBJ whole genome shotgun (WGS) entry which is preliminary data.</text>
</comment>
<dbReference type="InterPro" id="IPR032675">
    <property type="entry name" value="LRR_dom_sf"/>
</dbReference>
<protein>
    <recommendedName>
        <fullName evidence="3">F-box domain-containing protein</fullName>
    </recommendedName>
</protein>
<dbReference type="EMBL" id="WHUW01000015">
    <property type="protein sequence ID" value="KAF8438964.1"/>
    <property type="molecule type" value="Genomic_DNA"/>
</dbReference>
<organism evidence="1 2">
    <name type="scientific">Boletus edulis BED1</name>
    <dbReference type="NCBI Taxonomy" id="1328754"/>
    <lineage>
        <taxon>Eukaryota</taxon>
        <taxon>Fungi</taxon>
        <taxon>Dikarya</taxon>
        <taxon>Basidiomycota</taxon>
        <taxon>Agaricomycotina</taxon>
        <taxon>Agaricomycetes</taxon>
        <taxon>Agaricomycetidae</taxon>
        <taxon>Boletales</taxon>
        <taxon>Boletineae</taxon>
        <taxon>Boletaceae</taxon>
        <taxon>Boletoideae</taxon>
        <taxon>Boletus</taxon>
    </lineage>
</organism>
<reference evidence="1" key="1">
    <citation type="submission" date="2019-10" db="EMBL/GenBank/DDBJ databases">
        <authorList>
            <consortium name="DOE Joint Genome Institute"/>
            <person name="Kuo A."/>
            <person name="Miyauchi S."/>
            <person name="Kiss E."/>
            <person name="Drula E."/>
            <person name="Kohler A."/>
            <person name="Sanchez-Garcia M."/>
            <person name="Andreopoulos B."/>
            <person name="Barry K.W."/>
            <person name="Bonito G."/>
            <person name="Buee M."/>
            <person name="Carver A."/>
            <person name="Chen C."/>
            <person name="Cichocki N."/>
            <person name="Clum A."/>
            <person name="Culley D."/>
            <person name="Crous P.W."/>
            <person name="Fauchery L."/>
            <person name="Girlanda M."/>
            <person name="Hayes R."/>
            <person name="Keri Z."/>
            <person name="LaButti K."/>
            <person name="Lipzen A."/>
            <person name="Lombard V."/>
            <person name="Magnuson J."/>
            <person name="Maillard F."/>
            <person name="Morin E."/>
            <person name="Murat C."/>
            <person name="Nolan M."/>
            <person name="Ohm R."/>
            <person name="Pangilinan J."/>
            <person name="Pereira M."/>
            <person name="Perotto S."/>
            <person name="Peter M."/>
            <person name="Riley R."/>
            <person name="Sitrit Y."/>
            <person name="Stielow B."/>
            <person name="Szollosi G."/>
            <person name="Zifcakova L."/>
            <person name="Stursova M."/>
            <person name="Spatafora J.W."/>
            <person name="Tedersoo L."/>
            <person name="Vaario L.-M."/>
            <person name="Yamada A."/>
            <person name="Yan M."/>
            <person name="Wang P."/>
            <person name="Xu J."/>
            <person name="Bruns T."/>
            <person name="Baldrian P."/>
            <person name="Vilgalys R."/>
            <person name="Henrissat B."/>
            <person name="Grigoriev I.V."/>
            <person name="Hibbett D."/>
            <person name="Nagy L.G."/>
            <person name="Martin F.M."/>
        </authorList>
    </citation>
    <scope>NUCLEOTIDE SEQUENCE</scope>
    <source>
        <strain evidence="1">BED1</strain>
    </source>
</reference>
<reference evidence="1" key="2">
    <citation type="journal article" date="2020" name="Nat. Commun.">
        <title>Large-scale genome sequencing of mycorrhizal fungi provides insights into the early evolution of symbiotic traits.</title>
        <authorList>
            <person name="Miyauchi S."/>
            <person name="Kiss E."/>
            <person name="Kuo A."/>
            <person name="Drula E."/>
            <person name="Kohler A."/>
            <person name="Sanchez-Garcia M."/>
            <person name="Morin E."/>
            <person name="Andreopoulos B."/>
            <person name="Barry K.W."/>
            <person name="Bonito G."/>
            <person name="Buee M."/>
            <person name="Carver A."/>
            <person name="Chen C."/>
            <person name="Cichocki N."/>
            <person name="Clum A."/>
            <person name="Culley D."/>
            <person name="Crous P.W."/>
            <person name="Fauchery L."/>
            <person name="Girlanda M."/>
            <person name="Hayes R.D."/>
            <person name="Keri Z."/>
            <person name="LaButti K."/>
            <person name="Lipzen A."/>
            <person name="Lombard V."/>
            <person name="Magnuson J."/>
            <person name="Maillard F."/>
            <person name="Murat C."/>
            <person name="Nolan M."/>
            <person name="Ohm R.A."/>
            <person name="Pangilinan J."/>
            <person name="Pereira M.F."/>
            <person name="Perotto S."/>
            <person name="Peter M."/>
            <person name="Pfister S."/>
            <person name="Riley R."/>
            <person name="Sitrit Y."/>
            <person name="Stielow J.B."/>
            <person name="Szollosi G."/>
            <person name="Zifcakova L."/>
            <person name="Stursova M."/>
            <person name="Spatafora J.W."/>
            <person name="Tedersoo L."/>
            <person name="Vaario L.M."/>
            <person name="Yamada A."/>
            <person name="Yan M."/>
            <person name="Wang P."/>
            <person name="Xu J."/>
            <person name="Bruns T."/>
            <person name="Baldrian P."/>
            <person name="Vilgalys R."/>
            <person name="Dunand C."/>
            <person name="Henrissat B."/>
            <person name="Grigoriev I.V."/>
            <person name="Hibbett D."/>
            <person name="Nagy L.G."/>
            <person name="Martin F.M."/>
        </authorList>
    </citation>
    <scope>NUCLEOTIDE SEQUENCE</scope>
    <source>
        <strain evidence="1">BED1</strain>
    </source>
</reference>
<sequence length="523" mass="59141">MSEVNLRAEMCNPLMVPDLFYIILECFRPAHDLIASRALASLARTCRAFSEPSFDCLWRKLRSLEPLIRCYTTVDDMQNAIPPTSSQFAIINRYSHRVREVTISESTSVRFLQCTSMRPSCLLPNLMVLHWDSFGLPPHIPIILIQRLLSPTLVSLTATLAEADGATLLSFLDNYPQLCPNLKSVQFSFLAGHSATIIQALSRAICSQNTLENVILYAPVDDKALEHLSMLPSLKVLTVTLSERSRPRTRSILPTDPLFRNVEVLEFKTSDLDLVTNLLRPRDQIFHTFRLHHHKRLTSKSVVTFLDVLASRSRTRSLQEFTFSSSDFSHPVPVDQMASEAPRYRLSYETLQPLMVFGSLRFLDIEWSEQISLDDDEVAKLARSWPLLQVFKLYCGRGGYPPFSTKYPTLLGLLSLVTCCPKLHTVSLPLDATKVPEVKGAKACRTNFACLIVPESPIDRALPVAEFLFKYIPCVTAVDAKFLMPPGTNFRQISAYEQAWQEVEILLEEFNDMVSDMLEGFSV</sequence>
<keyword evidence="2" id="KW-1185">Reference proteome</keyword>
<proteinExistence type="predicted"/>
<dbReference type="Gene3D" id="3.80.10.10">
    <property type="entry name" value="Ribonuclease Inhibitor"/>
    <property type="match status" value="1"/>
</dbReference>
<gene>
    <name evidence="1" type="ORF">L210DRAFT_59625</name>
</gene>
<evidence type="ECO:0000313" key="2">
    <source>
        <dbReference type="Proteomes" id="UP001194468"/>
    </source>
</evidence>
<evidence type="ECO:0008006" key="3">
    <source>
        <dbReference type="Google" id="ProtNLM"/>
    </source>
</evidence>
<dbReference type="Proteomes" id="UP001194468">
    <property type="component" value="Unassembled WGS sequence"/>
</dbReference>
<name>A0AAD4BSH7_BOLED</name>
<dbReference type="AlphaFoldDB" id="A0AAD4BSH7"/>
<accession>A0AAD4BSH7</accession>
<evidence type="ECO:0000313" key="1">
    <source>
        <dbReference type="EMBL" id="KAF8438964.1"/>
    </source>
</evidence>